<evidence type="ECO:0000313" key="1">
    <source>
        <dbReference type="EMBL" id="MFD1676824.1"/>
    </source>
</evidence>
<gene>
    <name evidence="1" type="ORF">ACFSB2_19300</name>
</gene>
<reference evidence="2" key="1">
    <citation type="journal article" date="2019" name="Int. J. Syst. Evol. Microbiol.">
        <title>The Global Catalogue of Microorganisms (GCM) 10K type strain sequencing project: providing services to taxonomists for standard genome sequencing and annotation.</title>
        <authorList>
            <consortium name="The Broad Institute Genomics Platform"/>
            <consortium name="The Broad Institute Genome Sequencing Center for Infectious Disease"/>
            <person name="Wu L."/>
            <person name="Ma J."/>
        </authorList>
    </citation>
    <scope>NUCLEOTIDE SEQUENCE [LARGE SCALE GENOMIC DNA]</scope>
    <source>
        <strain evidence="2">CGMCC 1.12286</strain>
    </source>
</reference>
<accession>A0ABW4JLT2</accession>
<keyword evidence="2" id="KW-1185">Reference proteome</keyword>
<protein>
    <submittedName>
        <fullName evidence="1">Uncharacterized protein</fullName>
    </submittedName>
</protein>
<sequence>MTSEEHGIVAPEEYESVQSEIFHALTTWSHETQHGVRNVAGIVLRKQDAGMIGYWGEFTGDVIFSYNQGFVWGTNHHDTVSEVSVPGANHGPQIPTACTDYSSNFGIALWHGSKVRRGYRRDRHVQGAYAMNDIGFTISRLFNVNDLDSLYGKFMHDLFI</sequence>
<comment type="caution">
    <text evidence="1">The sequence shown here is derived from an EMBL/GenBank/DDBJ whole genome shotgun (WGS) entry which is preliminary data.</text>
</comment>
<dbReference type="Proteomes" id="UP001597079">
    <property type="component" value="Unassembled WGS sequence"/>
</dbReference>
<proteinExistence type="predicted"/>
<organism evidence="1 2">
    <name type="scientific">Alicyclobacillus fodiniaquatilis</name>
    <dbReference type="NCBI Taxonomy" id="1661150"/>
    <lineage>
        <taxon>Bacteria</taxon>
        <taxon>Bacillati</taxon>
        <taxon>Bacillota</taxon>
        <taxon>Bacilli</taxon>
        <taxon>Bacillales</taxon>
        <taxon>Alicyclobacillaceae</taxon>
        <taxon>Alicyclobacillus</taxon>
    </lineage>
</organism>
<dbReference type="EMBL" id="JBHUCX010000076">
    <property type="protein sequence ID" value="MFD1676824.1"/>
    <property type="molecule type" value="Genomic_DNA"/>
</dbReference>
<name>A0ABW4JLT2_9BACL</name>
<evidence type="ECO:0000313" key="2">
    <source>
        <dbReference type="Proteomes" id="UP001597079"/>
    </source>
</evidence>